<keyword evidence="2" id="KW-1185">Reference proteome</keyword>
<proteinExistence type="predicted"/>
<organism evidence="1 2">
    <name type="scientific">Hymenolepis diminuta</name>
    <name type="common">Rat tapeworm</name>
    <dbReference type="NCBI Taxonomy" id="6216"/>
    <lineage>
        <taxon>Eukaryota</taxon>
        <taxon>Metazoa</taxon>
        <taxon>Spiralia</taxon>
        <taxon>Lophotrochozoa</taxon>
        <taxon>Platyhelminthes</taxon>
        <taxon>Cestoda</taxon>
        <taxon>Eucestoda</taxon>
        <taxon>Cyclophyllidea</taxon>
        <taxon>Hymenolepididae</taxon>
        <taxon>Hymenolepis</taxon>
    </lineage>
</organism>
<evidence type="ECO:0000313" key="2">
    <source>
        <dbReference type="Proteomes" id="UP000321570"/>
    </source>
</evidence>
<sequence>MWHLVTQSCRNLYGRKPRTIHNTLLPRDSTSHSTYSCAKKNLATGTAVYVCDYHSNGTWTEGIARALRDGVLYEEDVDGTNFVLGMQKNHGNWERVL</sequence>
<protein>
    <submittedName>
        <fullName evidence="1">Uncharacterized protein</fullName>
    </submittedName>
</protein>
<accession>A0A564YLW2</accession>
<evidence type="ECO:0000313" key="1">
    <source>
        <dbReference type="EMBL" id="VUZ48252.1"/>
    </source>
</evidence>
<dbReference type="AlphaFoldDB" id="A0A564YLW2"/>
<gene>
    <name evidence="1" type="ORF">WMSIL1_LOCUS7506</name>
</gene>
<name>A0A564YLW2_HYMDI</name>
<reference evidence="1 2" key="1">
    <citation type="submission" date="2019-07" db="EMBL/GenBank/DDBJ databases">
        <authorList>
            <person name="Jastrzebski P J."/>
            <person name="Paukszto L."/>
            <person name="Jastrzebski P J."/>
        </authorList>
    </citation>
    <scope>NUCLEOTIDE SEQUENCE [LARGE SCALE GENOMIC DNA]</scope>
    <source>
        <strain evidence="1 2">WMS-il1</strain>
    </source>
</reference>
<dbReference type="Proteomes" id="UP000321570">
    <property type="component" value="Unassembled WGS sequence"/>
</dbReference>
<dbReference type="EMBL" id="CABIJS010000277">
    <property type="protein sequence ID" value="VUZ48252.1"/>
    <property type="molecule type" value="Genomic_DNA"/>
</dbReference>